<dbReference type="EMBL" id="JABFTP020000062">
    <property type="protein sequence ID" value="KAL3273744.1"/>
    <property type="molecule type" value="Genomic_DNA"/>
</dbReference>
<evidence type="ECO:0000313" key="3">
    <source>
        <dbReference type="Proteomes" id="UP001516400"/>
    </source>
</evidence>
<accession>A0ABD2N5C2</accession>
<protein>
    <submittedName>
        <fullName evidence="2">Uncharacterized protein</fullName>
    </submittedName>
</protein>
<feature type="compositionally biased region" description="Basic and acidic residues" evidence="1">
    <location>
        <begin position="150"/>
        <end position="172"/>
    </location>
</feature>
<feature type="compositionally biased region" description="Polar residues" evidence="1">
    <location>
        <begin position="105"/>
        <end position="114"/>
    </location>
</feature>
<evidence type="ECO:0000313" key="2">
    <source>
        <dbReference type="EMBL" id="KAL3273744.1"/>
    </source>
</evidence>
<evidence type="ECO:0000256" key="1">
    <source>
        <dbReference type="SAM" id="MobiDB-lite"/>
    </source>
</evidence>
<feature type="compositionally biased region" description="Polar residues" evidence="1">
    <location>
        <begin position="85"/>
        <end position="94"/>
    </location>
</feature>
<keyword evidence="3" id="KW-1185">Reference proteome</keyword>
<reference evidence="2 3" key="1">
    <citation type="journal article" date="2021" name="BMC Biol.">
        <title>Horizontally acquired antibacterial genes associated with adaptive radiation of ladybird beetles.</title>
        <authorList>
            <person name="Li H.S."/>
            <person name="Tang X.F."/>
            <person name="Huang Y.H."/>
            <person name="Xu Z.Y."/>
            <person name="Chen M.L."/>
            <person name="Du X.Y."/>
            <person name="Qiu B.Y."/>
            <person name="Chen P.T."/>
            <person name="Zhang W."/>
            <person name="Slipinski A."/>
            <person name="Escalona H.E."/>
            <person name="Waterhouse R.M."/>
            <person name="Zwick A."/>
            <person name="Pang H."/>
        </authorList>
    </citation>
    <scope>NUCLEOTIDE SEQUENCE [LARGE SCALE GENOMIC DNA]</scope>
    <source>
        <strain evidence="2">SYSU2018</strain>
    </source>
</reference>
<sequence length="457" mass="52597">MDAMSEIFLNPSFKKDFAFIKQLEAHNKNLQDKIWERFADPYSKRKDNARIVNTRFESHPSGLSSDSETSIPDIEDALSDEPKFQFSSGSFNLKNSREKEKDRSSSASKITMNEVNRKKLRKKLTQHLKDGTLNQFEIRDIGDHPTNNRKLKEEERKEKTEVYLDHWKRPEDSEASTSSRSSPNTLSKENIAEAIDLPSRPQSPEKISENMQGETKRTKPPQKVKPKLKKGEEKAVQAKTIKKVSGVSISAELRKSRHYIEKCIGIIKDIGLILNRGTVPPDGTDDYARRHARTKAFTSRFNRIYMYPLVRLLSEINTLEMEKEPLYHSKFTAMYQLIYQALLACFHHFPSTVGISSYHKLKEHLSCTIEVCDKNNKYFHKEINYDNEDYISILKSQCVDLIHRLDDNFLSTSIDSLLKSRSTRATLVPVTQSNKTVALIPMTKGTCREDSRCITLV</sequence>
<comment type="caution">
    <text evidence="2">The sequence shown here is derived from an EMBL/GenBank/DDBJ whole genome shotgun (WGS) entry which is preliminary data.</text>
</comment>
<dbReference type="Proteomes" id="UP001516400">
    <property type="component" value="Unassembled WGS sequence"/>
</dbReference>
<feature type="region of interest" description="Disordered" evidence="1">
    <location>
        <begin position="79"/>
        <end position="118"/>
    </location>
</feature>
<feature type="region of interest" description="Disordered" evidence="1">
    <location>
        <begin position="139"/>
        <end position="235"/>
    </location>
</feature>
<gene>
    <name evidence="2" type="ORF">HHI36_015172</name>
</gene>
<feature type="compositionally biased region" description="Basic and acidic residues" evidence="1">
    <location>
        <begin position="95"/>
        <end position="104"/>
    </location>
</feature>
<proteinExistence type="predicted"/>
<feature type="compositionally biased region" description="Low complexity" evidence="1">
    <location>
        <begin position="175"/>
        <end position="187"/>
    </location>
</feature>
<dbReference type="AlphaFoldDB" id="A0ABD2N5C2"/>
<feature type="compositionally biased region" description="Basic residues" evidence="1">
    <location>
        <begin position="218"/>
        <end position="228"/>
    </location>
</feature>
<name>A0ABD2N5C2_9CUCU</name>
<organism evidence="2 3">
    <name type="scientific">Cryptolaemus montrouzieri</name>
    <dbReference type="NCBI Taxonomy" id="559131"/>
    <lineage>
        <taxon>Eukaryota</taxon>
        <taxon>Metazoa</taxon>
        <taxon>Ecdysozoa</taxon>
        <taxon>Arthropoda</taxon>
        <taxon>Hexapoda</taxon>
        <taxon>Insecta</taxon>
        <taxon>Pterygota</taxon>
        <taxon>Neoptera</taxon>
        <taxon>Endopterygota</taxon>
        <taxon>Coleoptera</taxon>
        <taxon>Polyphaga</taxon>
        <taxon>Cucujiformia</taxon>
        <taxon>Coccinelloidea</taxon>
        <taxon>Coccinellidae</taxon>
        <taxon>Scymninae</taxon>
        <taxon>Scymnini</taxon>
        <taxon>Cryptolaemus</taxon>
    </lineage>
</organism>